<evidence type="ECO:0000259" key="4">
    <source>
        <dbReference type="PROSITE" id="PS50234"/>
    </source>
</evidence>
<dbReference type="PANTHER" id="PTHR24020:SF20">
    <property type="entry name" value="PH DOMAIN-CONTAINING PROTEIN"/>
    <property type="match status" value="1"/>
</dbReference>
<dbReference type="Gene3D" id="2.60.120.200">
    <property type="match status" value="1"/>
</dbReference>
<feature type="domain" description="Chitin-binding type-2" evidence="5">
    <location>
        <begin position="264"/>
        <end position="328"/>
    </location>
</feature>
<dbReference type="InterPro" id="IPR036508">
    <property type="entry name" value="Chitin-bd_dom_sf"/>
</dbReference>
<dbReference type="Pfam" id="PF01607">
    <property type="entry name" value="CBM_14"/>
    <property type="match status" value="1"/>
</dbReference>
<accession>A0ABD3V3D0</accession>
<dbReference type="SUPFAM" id="SSF53300">
    <property type="entry name" value="vWA-like"/>
    <property type="match status" value="1"/>
</dbReference>
<feature type="domain" description="VWFA" evidence="4">
    <location>
        <begin position="21"/>
        <end position="201"/>
    </location>
</feature>
<feature type="region of interest" description="Disordered" evidence="3">
    <location>
        <begin position="224"/>
        <end position="244"/>
    </location>
</feature>
<keyword evidence="1" id="KW-0379">Hydroxylation</keyword>
<comment type="similarity">
    <text evidence="2">Belongs to the fibril-associated collagens with interrupted helices (FACIT) family.</text>
</comment>
<dbReference type="InterPro" id="IPR013320">
    <property type="entry name" value="ConA-like_dom_sf"/>
</dbReference>
<protein>
    <submittedName>
        <fullName evidence="6">Uncharacterized protein</fullName>
    </submittedName>
</protein>
<evidence type="ECO:0000256" key="3">
    <source>
        <dbReference type="SAM" id="MobiDB-lite"/>
    </source>
</evidence>
<dbReference type="InterPro" id="IPR036465">
    <property type="entry name" value="vWFA_dom_sf"/>
</dbReference>
<proteinExistence type="inferred from homology"/>
<evidence type="ECO:0000256" key="1">
    <source>
        <dbReference type="ARBA" id="ARBA00023278"/>
    </source>
</evidence>
<keyword evidence="7" id="KW-1185">Reference proteome</keyword>
<dbReference type="Proteomes" id="UP001634394">
    <property type="component" value="Unassembled WGS sequence"/>
</dbReference>
<dbReference type="PANTHER" id="PTHR24020">
    <property type="entry name" value="COLLAGEN ALPHA"/>
    <property type="match status" value="1"/>
</dbReference>
<dbReference type="PROSITE" id="PS50940">
    <property type="entry name" value="CHIT_BIND_II"/>
    <property type="match status" value="1"/>
</dbReference>
<dbReference type="Pfam" id="PF00092">
    <property type="entry name" value="VWA"/>
    <property type="match status" value="1"/>
</dbReference>
<dbReference type="InterPro" id="IPR002035">
    <property type="entry name" value="VWF_A"/>
</dbReference>
<dbReference type="InterPro" id="IPR002557">
    <property type="entry name" value="Chitin-bd_dom"/>
</dbReference>
<dbReference type="SMART" id="SM00327">
    <property type="entry name" value="VWA"/>
    <property type="match status" value="1"/>
</dbReference>
<comment type="caution">
    <text evidence="6">The sequence shown here is derived from an EMBL/GenBank/DDBJ whole genome shotgun (WGS) entry which is preliminary data.</text>
</comment>
<organism evidence="6 7">
    <name type="scientific">Sinanodonta woodiana</name>
    <name type="common">Chinese pond mussel</name>
    <name type="synonym">Anodonta woodiana</name>
    <dbReference type="NCBI Taxonomy" id="1069815"/>
    <lineage>
        <taxon>Eukaryota</taxon>
        <taxon>Metazoa</taxon>
        <taxon>Spiralia</taxon>
        <taxon>Lophotrochozoa</taxon>
        <taxon>Mollusca</taxon>
        <taxon>Bivalvia</taxon>
        <taxon>Autobranchia</taxon>
        <taxon>Heteroconchia</taxon>
        <taxon>Palaeoheterodonta</taxon>
        <taxon>Unionida</taxon>
        <taxon>Unionoidea</taxon>
        <taxon>Unionidae</taxon>
        <taxon>Unioninae</taxon>
        <taxon>Sinanodonta</taxon>
    </lineage>
</organism>
<dbReference type="SMART" id="SM00494">
    <property type="entry name" value="ChtBD2"/>
    <property type="match status" value="2"/>
</dbReference>
<dbReference type="InterPro" id="IPR050525">
    <property type="entry name" value="ECM_Assembly_Org"/>
</dbReference>
<dbReference type="CDD" id="cd01450">
    <property type="entry name" value="vWFA_subfamily_ECM"/>
    <property type="match status" value="1"/>
</dbReference>
<dbReference type="Gene3D" id="3.40.50.410">
    <property type="entry name" value="von Willebrand factor, type A domain"/>
    <property type="match status" value="1"/>
</dbReference>
<dbReference type="SUPFAM" id="SSF57625">
    <property type="entry name" value="Invertebrate chitin-binding proteins"/>
    <property type="match status" value="1"/>
</dbReference>
<name>A0ABD3V3D0_SINWO</name>
<evidence type="ECO:0000313" key="6">
    <source>
        <dbReference type="EMBL" id="KAL3856169.1"/>
    </source>
</evidence>
<dbReference type="PRINTS" id="PR00453">
    <property type="entry name" value="VWFADOMAIN"/>
</dbReference>
<evidence type="ECO:0000313" key="7">
    <source>
        <dbReference type="Proteomes" id="UP001634394"/>
    </source>
</evidence>
<evidence type="ECO:0000259" key="5">
    <source>
        <dbReference type="PROSITE" id="PS50940"/>
    </source>
</evidence>
<dbReference type="AlphaFoldDB" id="A0ABD3V3D0"/>
<sequence length="679" mass="76082">MSQKNLNVDIVLNSKCMGIGDVAFAIDGSESVGQTNFELEKDFTIETIDSMAIGPDNFNIAAMVFSSSLTLTDQFDFNEFQEKQHLEGLIRDFFYIQEGTRTDLAIKRMQEMLDAAPRKSVPKIMVLITDGKSASPMKTIAEARLAKSKLTHIIVIGVGINSSDIPAIHEINAVASDPDMTLWITFDHLRFSSPDDLLDIVCQIATTTSTAAITTTTMKPIGIKMPRTSTTDKLTRRTRKGQRSIVTTDKPTRRTTKGQRLTAPEECRGCFIHDGIGYNPHLQLCYKFYQCINENYDVVKYIHTCPFGLFWSQKALSCMDPKVAECKKEPCQHNEHVGMRYKMEGVCSGFWECVNEEGKIFSKAMCCADGHMYEPISAICVPDSIGICNDDVCNIQKPTEQSLVCPYESVPEDVRMFRFSKWLGLEIVDLPCSLGTIFDASRCTCVNAYGKPVPAPEECNPEIHMKFDGNFMDEAGVNNEKTVSKVTLMNSNPSPAGGHYAHFNGSSFINLYSLANAYYGREVAIHFWMRPVWRIQDGPETIITNCLLNTESESNQCLHSDCNPSIQIELNKVSSRLNHRLVMEDGETHILKSDISNGEWVEVWYVYDGSKNRQFVTGTSLSQEDHVKTTGIVGQRQSGIVIGRPETNAFQNYYKGDIDEFETYRCIPEAATDALKNLK</sequence>
<dbReference type="SUPFAM" id="SSF49899">
    <property type="entry name" value="Concanavalin A-like lectins/glucanases"/>
    <property type="match status" value="1"/>
</dbReference>
<dbReference type="PROSITE" id="PS50234">
    <property type="entry name" value="VWFA"/>
    <property type="match status" value="1"/>
</dbReference>
<dbReference type="EMBL" id="JBJQND010000013">
    <property type="protein sequence ID" value="KAL3856169.1"/>
    <property type="molecule type" value="Genomic_DNA"/>
</dbReference>
<dbReference type="Gene3D" id="2.170.140.10">
    <property type="entry name" value="Chitin binding domain"/>
    <property type="match status" value="1"/>
</dbReference>
<evidence type="ECO:0000256" key="2">
    <source>
        <dbReference type="ARBA" id="ARBA00049648"/>
    </source>
</evidence>
<gene>
    <name evidence="6" type="ORF">ACJMK2_010952</name>
</gene>
<reference evidence="6 7" key="1">
    <citation type="submission" date="2024-11" db="EMBL/GenBank/DDBJ databases">
        <title>Chromosome-level genome assembly of the freshwater bivalve Anodonta woodiana.</title>
        <authorList>
            <person name="Chen X."/>
        </authorList>
    </citation>
    <scope>NUCLEOTIDE SEQUENCE [LARGE SCALE GENOMIC DNA]</scope>
    <source>
        <strain evidence="6">MN2024</strain>
        <tissue evidence="6">Gills</tissue>
    </source>
</reference>